<dbReference type="Pfam" id="PF00665">
    <property type="entry name" value="rve"/>
    <property type="match status" value="1"/>
</dbReference>
<dbReference type="InterPro" id="IPR001584">
    <property type="entry name" value="Integrase_cat-core"/>
</dbReference>
<dbReference type="FunFam" id="3.30.420.10:FF:000032">
    <property type="entry name" value="Retrovirus-related Pol polyprotein from transposon 297-like Protein"/>
    <property type="match status" value="1"/>
</dbReference>
<feature type="domain" description="Peptidase A2" evidence="4">
    <location>
        <begin position="440"/>
        <end position="476"/>
    </location>
</feature>
<organism evidence="7 8">
    <name type="scientific">Cynoglossus semilaevis</name>
    <name type="common">Tongue sole</name>
    <dbReference type="NCBI Taxonomy" id="244447"/>
    <lineage>
        <taxon>Eukaryota</taxon>
        <taxon>Metazoa</taxon>
        <taxon>Chordata</taxon>
        <taxon>Craniata</taxon>
        <taxon>Vertebrata</taxon>
        <taxon>Euteleostomi</taxon>
        <taxon>Actinopterygii</taxon>
        <taxon>Neopterygii</taxon>
        <taxon>Teleostei</taxon>
        <taxon>Neoteleostei</taxon>
        <taxon>Acanthomorphata</taxon>
        <taxon>Carangaria</taxon>
        <taxon>Pleuronectiformes</taxon>
        <taxon>Pleuronectoidei</taxon>
        <taxon>Cynoglossidae</taxon>
        <taxon>Cynoglossinae</taxon>
        <taxon>Cynoglossus</taxon>
    </lineage>
</organism>
<dbReference type="STRING" id="244447.ENSCSEP00000025085"/>
<feature type="domain" description="CCHC-type" evidence="3">
    <location>
        <begin position="361"/>
        <end position="375"/>
    </location>
</feature>
<dbReference type="InterPro" id="IPR041588">
    <property type="entry name" value="Integrase_H2C2"/>
</dbReference>
<protein>
    <recommendedName>
        <fullName evidence="1">Gypsy retrotransposon integrase-like protein 1</fullName>
    </recommendedName>
</protein>
<dbReference type="InterPro" id="IPR036397">
    <property type="entry name" value="RNaseH_sf"/>
</dbReference>
<dbReference type="SUPFAM" id="SSF53098">
    <property type="entry name" value="Ribonuclease H-like"/>
    <property type="match status" value="1"/>
</dbReference>
<evidence type="ECO:0000259" key="5">
    <source>
        <dbReference type="PROSITE" id="PS50804"/>
    </source>
</evidence>
<dbReference type="GO" id="GO:0004190">
    <property type="term" value="F:aspartic-type endopeptidase activity"/>
    <property type="evidence" value="ECO:0007669"/>
    <property type="project" value="InterPro"/>
</dbReference>
<dbReference type="GO" id="GO:0008270">
    <property type="term" value="F:zinc ion binding"/>
    <property type="evidence" value="ECO:0007669"/>
    <property type="project" value="UniProtKB-KW"/>
</dbReference>
<keyword evidence="2" id="KW-0862">Zinc</keyword>
<dbReference type="Ensembl" id="ENSCSET00000025417.1">
    <property type="protein sequence ID" value="ENSCSEP00000025085.1"/>
    <property type="gene ID" value="ENSCSEG00000016020.1"/>
</dbReference>
<dbReference type="Gene3D" id="3.30.420.10">
    <property type="entry name" value="Ribonuclease H-like superfamily/Ribonuclease H"/>
    <property type="match status" value="1"/>
</dbReference>
<dbReference type="InParanoid" id="A0A3P8WK81"/>
<evidence type="ECO:0000256" key="1">
    <source>
        <dbReference type="ARBA" id="ARBA00039658"/>
    </source>
</evidence>
<dbReference type="InterPro" id="IPR038269">
    <property type="entry name" value="SCAN_sf"/>
</dbReference>
<sequence length="1022" mass="115210">MASIDEFFQAPSDHLLTQYTKEQLLKIADNYGVEIGDKRLKENIRTILKTNLVESGILKREEFQAQGTNATLNFEQQKELLKMQLEYEKLKQERELEVQLELEKMKFKTEQTKLELEHYKLNLIKDGKLNECSGRDSVGFSETSSRSDLSTKLKMVPKFNERDPDTFFSLFERVAETCEWLDTERTLLLQCVFTGKAQEAYSALSSTDSKIYVKVKAAVLKAYELVPEAYRQHFRGVRKREQQTHVEFVREMVLQFNRWCSASEVVTFQQLCDLVTLEQFKNCVPDSVATYLNERKVKTPHEAAVLADEYILTHKSTFVDDKVVVQNSGSVRTSKSFLLHGESGSSRFDRGWKKGDPSKNCNYCQRKGHWKNDCPVLKRKSKFLGNAQVKPAALAASAQKKIQIHSSNDLCPVAESNEDDDFSAFISDGYVSLCGEKVPIKILRDTGAKHSFICESVLPFSSYSDTRNFILMRGMGMTMVPVPVHKMELVSGFVTGEVEIGVRPALPVEGIDMILGNDLAGSRVWADDPPYVVTQVPELPRSQTEVVETNEVLSEVEWFPVCAVTRAMGRRKDEAAEQDVAESKVMVVPVPLDSISHGELIEEQKSDPSIKALFELVSPMEEMETAAQGYFVKDNVLVRKWCPQTDNFVGKSVVQIVVPAKFREMVMKASHDGVAGHMGVQKTYHRILCHFFWPRLKKDVSAYIKTCHTCQLTGKPNQTISPAPLYPVPALGQPFEYLIMDCVGPLPPSKSGSKYLLTVMCQVTRYPAAYPLRSITTKSVVKALSQFVSVFGIPKVIQTDQGSNFCSKLFSQVLQQLQIKHNQASAYHPQSQGALERFHQTLKSLLRAYCTELDRDWEEGLPWLLLAAREVVQVSTGFCPNDLVFGHSVRGPVAVLQSGCQQSEPPSNLIDYVNGFRHRLYLAGKMAKHSLEKSQKKMKSLFDRKAKQRQFNLGDQVMLLLPVVGSPFQAKFAGPFPIKKQVSEQDYLISMPNGKSKLCHVNLLKPYCARMSPSPSLKEAPC</sequence>
<reference evidence="7 8" key="1">
    <citation type="journal article" date="2014" name="Nat. Genet.">
        <title>Whole-genome sequence of a flatfish provides insights into ZW sex chromosome evolution and adaptation to a benthic lifestyle.</title>
        <authorList>
            <person name="Chen S."/>
            <person name="Zhang G."/>
            <person name="Shao C."/>
            <person name="Huang Q."/>
            <person name="Liu G."/>
            <person name="Zhang P."/>
            <person name="Song W."/>
            <person name="An N."/>
            <person name="Chalopin D."/>
            <person name="Volff J.N."/>
            <person name="Hong Y."/>
            <person name="Li Q."/>
            <person name="Sha Z."/>
            <person name="Zhou H."/>
            <person name="Xie M."/>
            <person name="Yu Q."/>
            <person name="Liu Y."/>
            <person name="Xiang H."/>
            <person name="Wang N."/>
            <person name="Wu K."/>
            <person name="Yang C."/>
            <person name="Zhou Q."/>
            <person name="Liao X."/>
            <person name="Yang L."/>
            <person name="Hu Q."/>
            <person name="Zhang J."/>
            <person name="Meng L."/>
            <person name="Jin L."/>
            <person name="Tian Y."/>
            <person name="Lian J."/>
            <person name="Yang J."/>
            <person name="Miao G."/>
            <person name="Liu S."/>
            <person name="Liang Z."/>
            <person name="Yan F."/>
            <person name="Li Y."/>
            <person name="Sun B."/>
            <person name="Zhang H."/>
            <person name="Zhang J."/>
            <person name="Zhu Y."/>
            <person name="Du M."/>
            <person name="Zhao Y."/>
            <person name="Schartl M."/>
            <person name="Tang Q."/>
            <person name="Wang J."/>
        </authorList>
    </citation>
    <scope>NUCLEOTIDE SEQUENCE</scope>
</reference>
<dbReference type="InterPro" id="IPR036875">
    <property type="entry name" value="Znf_CCHC_sf"/>
</dbReference>
<dbReference type="SUPFAM" id="SSF57756">
    <property type="entry name" value="Retrovirus zinc finger-like domains"/>
    <property type="match status" value="1"/>
</dbReference>
<feature type="domain" description="Integrase catalytic" evidence="6">
    <location>
        <begin position="730"/>
        <end position="888"/>
    </location>
</feature>
<evidence type="ECO:0000313" key="8">
    <source>
        <dbReference type="Proteomes" id="UP000265120"/>
    </source>
</evidence>
<evidence type="ECO:0000259" key="4">
    <source>
        <dbReference type="PROSITE" id="PS50175"/>
    </source>
</evidence>
<evidence type="ECO:0000259" key="6">
    <source>
        <dbReference type="PROSITE" id="PS50994"/>
    </source>
</evidence>
<keyword evidence="2" id="KW-0479">Metal-binding</keyword>
<dbReference type="Pfam" id="PF02023">
    <property type="entry name" value="SCAN"/>
    <property type="match status" value="1"/>
</dbReference>
<dbReference type="PROSITE" id="PS50158">
    <property type="entry name" value="ZF_CCHC"/>
    <property type="match status" value="1"/>
</dbReference>
<dbReference type="GO" id="GO:0003676">
    <property type="term" value="F:nucleic acid binding"/>
    <property type="evidence" value="ECO:0007669"/>
    <property type="project" value="InterPro"/>
</dbReference>
<dbReference type="InterPro" id="IPR012337">
    <property type="entry name" value="RNaseH-like_sf"/>
</dbReference>
<feature type="domain" description="SCAN box" evidence="5">
    <location>
        <begin position="231"/>
        <end position="309"/>
    </location>
</feature>
<name>A0A3P8WK81_CYNSE</name>
<dbReference type="Gene3D" id="4.10.60.10">
    <property type="entry name" value="Zinc finger, CCHC-type"/>
    <property type="match status" value="1"/>
</dbReference>
<accession>A0A3P8WK81</accession>
<dbReference type="InterPro" id="IPR003309">
    <property type="entry name" value="SCAN_dom"/>
</dbReference>
<reference evidence="7" key="2">
    <citation type="submission" date="2025-08" db="UniProtKB">
        <authorList>
            <consortium name="Ensembl"/>
        </authorList>
    </citation>
    <scope>IDENTIFICATION</scope>
</reference>
<dbReference type="PROSITE" id="PS50994">
    <property type="entry name" value="INTEGRASE"/>
    <property type="match status" value="1"/>
</dbReference>
<dbReference type="GO" id="GO:0015074">
    <property type="term" value="P:DNA integration"/>
    <property type="evidence" value="ECO:0007669"/>
    <property type="project" value="InterPro"/>
</dbReference>
<keyword evidence="8" id="KW-1185">Reference proteome</keyword>
<dbReference type="InterPro" id="IPR001878">
    <property type="entry name" value="Znf_CCHC"/>
</dbReference>
<dbReference type="InterPro" id="IPR001995">
    <property type="entry name" value="Peptidase_A2_cat"/>
</dbReference>
<evidence type="ECO:0000256" key="2">
    <source>
        <dbReference type="PROSITE-ProRule" id="PRU00047"/>
    </source>
</evidence>
<dbReference type="OMA" id="LACEMAV"/>
<evidence type="ECO:0000259" key="3">
    <source>
        <dbReference type="PROSITE" id="PS50158"/>
    </source>
</evidence>
<keyword evidence="2" id="KW-0863">Zinc-finger</keyword>
<dbReference type="Gene3D" id="1.10.4020.10">
    <property type="entry name" value="DNA breaking-rejoining enzymes"/>
    <property type="match status" value="1"/>
</dbReference>
<dbReference type="Pfam" id="PF17921">
    <property type="entry name" value="Integrase_H2C2"/>
    <property type="match status" value="1"/>
</dbReference>
<dbReference type="PANTHER" id="PTHR46888:SF13">
    <property type="entry name" value="RIBONUCLEASE H"/>
    <property type="match status" value="1"/>
</dbReference>
<dbReference type="FunFam" id="1.10.340.70:FF:000001">
    <property type="entry name" value="Retrovirus-related Pol polyprotein from transposon gypsy-like Protein"/>
    <property type="match status" value="1"/>
</dbReference>
<dbReference type="AlphaFoldDB" id="A0A3P8WK81"/>
<dbReference type="SUPFAM" id="SSF47353">
    <property type="entry name" value="Retrovirus capsid dimerization domain-like"/>
    <property type="match status" value="1"/>
</dbReference>
<dbReference type="Proteomes" id="UP000265120">
    <property type="component" value="Chromosome W"/>
</dbReference>
<evidence type="ECO:0000313" key="7">
    <source>
        <dbReference type="Ensembl" id="ENSCSEP00000025085.1"/>
    </source>
</evidence>
<proteinExistence type="predicted"/>
<dbReference type="GO" id="GO:0006508">
    <property type="term" value="P:proteolysis"/>
    <property type="evidence" value="ECO:0007669"/>
    <property type="project" value="InterPro"/>
</dbReference>
<dbReference type="PROSITE" id="PS50804">
    <property type="entry name" value="SCAN_BOX"/>
    <property type="match status" value="1"/>
</dbReference>
<dbReference type="PROSITE" id="PS50175">
    <property type="entry name" value="ASP_PROT_RETROV"/>
    <property type="match status" value="1"/>
</dbReference>
<reference evidence="7" key="3">
    <citation type="submission" date="2025-09" db="UniProtKB">
        <authorList>
            <consortium name="Ensembl"/>
        </authorList>
    </citation>
    <scope>IDENTIFICATION</scope>
</reference>
<dbReference type="GeneTree" id="ENSGT01050000244855"/>
<dbReference type="Gene3D" id="1.10.340.70">
    <property type="match status" value="1"/>
</dbReference>
<dbReference type="PANTHER" id="PTHR46888">
    <property type="entry name" value="ZINC KNUCKLE DOMAINCONTAINING PROTEIN-RELATED"/>
    <property type="match status" value="1"/>
</dbReference>